<gene>
    <name evidence="1" type="ORF">F7725_011106</name>
</gene>
<evidence type="ECO:0000313" key="1">
    <source>
        <dbReference type="EMBL" id="KAF3857905.1"/>
    </source>
</evidence>
<dbReference type="Proteomes" id="UP000518266">
    <property type="component" value="Unassembled WGS sequence"/>
</dbReference>
<dbReference type="AlphaFoldDB" id="A0A7J5Z821"/>
<evidence type="ECO:0000313" key="2">
    <source>
        <dbReference type="Proteomes" id="UP000518266"/>
    </source>
</evidence>
<comment type="caution">
    <text evidence="1">The sequence shown here is derived from an EMBL/GenBank/DDBJ whole genome shotgun (WGS) entry which is preliminary data.</text>
</comment>
<sequence length="63" mass="7359">MVLISEKRICSNSSTPDVIFHVHQPPPPPCDPYDPGHDPYDPGYFYFAWDPQHPELHLPFWAR</sequence>
<accession>A0A7J5Z821</accession>
<dbReference type="EMBL" id="JAAKFY010000004">
    <property type="protein sequence ID" value="KAF3857905.1"/>
    <property type="molecule type" value="Genomic_DNA"/>
</dbReference>
<organism evidence="1 2">
    <name type="scientific">Dissostichus mawsoni</name>
    <name type="common">Antarctic cod</name>
    <dbReference type="NCBI Taxonomy" id="36200"/>
    <lineage>
        <taxon>Eukaryota</taxon>
        <taxon>Metazoa</taxon>
        <taxon>Chordata</taxon>
        <taxon>Craniata</taxon>
        <taxon>Vertebrata</taxon>
        <taxon>Euteleostomi</taxon>
        <taxon>Actinopterygii</taxon>
        <taxon>Neopterygii</taxon>
        <taxon>Teleostei</taxon>
        <taxon>Neoteleostei</taxon>
        <taxon>Acanthomorphata</taxon>
        <taxon>Eupercaria</taxon>
        <taxon>Perciformes</taxon>
        <taxon>Notothenioidei</taxon>
        <taxon>Nototheniidae</taxon>
        <taxon>Dissostichus</taxon>
    </lineage>
</organism>
<protein>
    <submittedName>
        <fullName evidence="1">Uncharacterized protein</fullName>
    </submittedName>
</protein>
<keyword evidence="2" id="KW-1185">Reference proteome</keyword>
<proteinExistence type="predicted"/>
<reference evidence="1 2" key="1">
    <citation type="submission" date="2020-03" db="EMBL/GenBank/DDBJ databases">
        <title>Dissostichus mawsoni Genome sequencing and assembly.</title>
        <authorList>
            <person name="Park H."/>
        </authorList>
    </citation>
    <scope>NUCLEOTIDE SEQUENCE [LARGE SCALE GENOMIC DNA]</scope>
    <source>
        <strain evidence="1">DM0001</strain>
        <tissue evidence="1">Muscle</tissue>
    </source>
</reference>
<name>A0A7J5Z821_DISMA</name>